<feature type="chain" id="PRO_5041908589" description="CD164 sialomucin-like 2 protein" evidence="10">
    <location>
        <begin position="23"/>
        <end position="153"/>
    </location>
</feature>
<dbReference type="InterPro" id="IPR007947">
    <property type="entry name" value="CD164_MGC24"/>
</dbReference>
<evidence type="ECO:0000256" key="4">
    <source>
        <dbReference type="ARBA" id="ARBA00022729"/>
    </source>
</evidence>
<keyword evidence="3 9" id="KW-0812">Transmembrane</keyword>
<proteinExistence type="inferred from homology"/>
<accession>A0AAD8ZXD7</accession>
<evidence type="ECO:0008006" key="13">
    <source>
        <dbReference type="Google" id="ProtNLM"/>
    </source>
</evidence>
<sequence>MRCTAVVLCCTLLLIQLKMTSSQTEDDSTKEDCSDLDSCDRCTSGDPELNLTRCVWRNCDNDNNTGCISDMDEAGGCVVFNEKDSCPDDTANTEDDTPKAEDDTPKDEDDTPKAGGFSMASFIGGIILVLVLQAGAFFAMRFLKTKDSSYETM</sequence>
<evidence type="ECO:0000256" key="1">
    <source>
        <dbReference type="ARBA" id="ARBA00004479"/>
    </source>
</evidence>
<evidence type="ECO:0000256" key="5">
    <source>
        <dbReference type="ARBA" id="ARBA00022989"/>
    </source>
</evidence>
<keyword evidence="7" id="KW-0325">Glycoprotein</keyword>
<keyword evidence="5 9" id="KW-1133">Transmembrane helix</keyword>
<evidence type="ECO:0000256" key="3">
    <source>
        <dbReference type="ARBA" id="ARBA00022692"/>
    </source>
</evidence>
<comment type="similarity">
    <text evidence="2">Belongs to the CD164 family.</text>
</comment>
<dbReference type="PANTHER" id="PTHR11337:SF11">
    <property type="entry name" value="CD164 SIALOMUCIN-LIKE 2 PROTEIN"/>
    <property type="match status" value="1"/>
</dbReference>
<name>A0AAD8ZXD7_9TELE</name>
<dbReference type="GO" id="GO:0031410">
    <property type="term" value="C:cytoplasmic vesicle"/>
    <property type="evidence" value="ECO:0007669"/>
    <property type="project" value="TreeGrafter"/>
</dbReference>
<evidence type="ECO:0000256" key="8">
    <source>
        <dbReference type="SAM" id="MobiDB-lite"/>
    </source>
</evidence>
<comment type="caution">
    <text evidence="11">The sequence shown here is derived from an EMBL/GenBank/DDBJ whole genome shotgun (WGS) entry which is preliminary data.</text>
</comment>
<feature type="transmembrane region" description="Helical" evidence="9">
    <location>
        <begin position="119"/>
        <end position="143"/>
    </location>
</feature>
<keyword evidence="12" id="KW-1185">Reference proteome</keyword>
<evidence type="ECO:0000256" key="10">
    <source>
        <dbReference type="SAM" id="SignalP"/>
    </source>
</evidence>
<protein>
    <recommendedName>
        <fullName evidence="13">CD164 sialomucin-like 2 protein</fullName>
    </recommendedName>
</protein>
<dbReference type="Pfam" id="PF05283">
    <property type="entry name" value="MGC-24"/>
    <property type="match status" value="1"/>
</dbReference>
<organism evidence="11 12">
    <name type="scientific">Electrophorus voltai</name>
    <dbReference type="NCBI Taxonomy" id="2609070"/>
    <lineage>
        <taxon>Eukaryota</taxon>
        <taxon>Metazoa</taxon>
        <taxon>Chordata</taxon>
        <taxon>Craniata</taxon>
        <taxon>Vertebrata</taxon>
        <taxon>Euteleostomi</taxon>
        <taxon>Actinopterygii</taxon>
        <taxon>Neopterygii</taxon>
        <taxon>Teleostei</taxon>
        <taxon>Ostariophysi</taxon>
        <taxon>Gymnotiformes</taxon>
        <taxon>Gymnotoidei</taxon>
        <taxon>Gymnotidae</taxon>
        <taxon>Electrophorus</taxon>
    </lineage>
</organism>
<feature type="signal peptide" evidence="10">
    <location>
        <begin position="1"/>
        <end position="22"/>
    </location>
</feature>
<gene>
    <name evidence="11" type="ORF">P4O66_019467</name>
</gene>
<comment type="subcellular location">
    <subcellularLocation>
        <location evidence="1">Membrane</location>
        <topology evidence="1">Single-pass type I membrane protein</topology>
    </subcellularLocation>
</comment>
<feature type="region of interest" description="Disordered" evidence="8">
    <location>
        <begin position="84"/>
        <end position="113"/>
    </location>
</feature>
<dbReference type="EMBL" id="JAROKS010000003">
    <property type="protein sequence ID" value="KAK1805115.1"/>
    <property type="molecule type" value="Genomic_DNA"/>
</dbReference>
<evidence type="ECO:0000256" key="7">
    <source>
        <dbReference type="ARBA" id="ARBA00023180"/>
    </source>
</evidence>
<dbReference type="PANTHER" id="PTHR11337">
    <property type="entry name" value="MUCIN/PORIMIN"/>
    <property type="match status" value="1"/>
</dbReference>
<dbReference type="AlphaFoldDB" id="A0AAD8ZXD7"/>
<evidence type="ECO:0000313" key="12">
    <source>
        <dbReference type="Proteomes" id="UP001239994"/>
    </source>
</evidence>
<keyword evidence="6 9" id="KW-0472">Membrane</keyword>
<reference evidence="11" key="1">
    <citation type="submission" date="2023-03" db="EMBL/GenBank/DDBJ databases">
        <title>Electrophorus voltai genome.</title>
        <authorList>
            <person name="Bian C."/>
        </authorList>
    </citation>
    <scope>NUCLEOTIDE SEQUENCE</scope>
    <source>
        <strain evidence="11">CB-2022</strain>
        <tissue evidence="11">Muscle</tissue>
    </source>
</reference>
<evidence type="ECO:0000256" key="2">
    <source>
        <dbReference type="ARBA" id="ARBA00005341"/>
    </source>
</evidence>
<dbReference type="GO" id="GO:0016020">
    <property type="term" value="C:membrane"/>
    <property type="evidence" value="ECO:0007669"/>
    <property type="project" value="UniProtKB-SubCell"/>
</dbReference>
<evidence type="ECO:0000256" key="9">
    <source>
        <dbReference type="SAM" id="Phobius"/>
    </source>
</evidence>
<evidence type="ECO:0000313" key="11">
    <source>
        <dbReference type="EMBL" id="KAK1805115.1"/>
    </source>
</evidence>
<keyword evidence="4 10" id="KW-0732">Signal</keyword>
<evidence type="ECO:0000256" key="6">
    <source>
        <dbReference type="ARBA" id="ARBA00023136"/>
    </source>
</evidence>
<dbReference type="Proteomes" id="UP001239994">
    <property type="component" value="Unassembled WGS sequence"/>
</dbReference>